<dbReference type="InterPro" id="IPR036767">
    <property type="entry name" value="ApaG_sf"/>
</dbReference>
<evidence type="ECO:0000259" key="2">
    <source>
        <dbReference type="PROSITE" id="PS51087"/>
    </source>
</evidence>
<dbReference type="InterPro" id="IPR007474">
    <property type="entry name" value="ApaG_domain"/>
</dbReference>
<dbReference type="GO" id="GO:0005634">
    <property type="term" value="C:nucleus"/>
    <property type="evidence" value="ECO:0007669"/>
    <property type="project" value="TreeGrafter"/>
</dbReference>
<organism evidence="3">
    <name type="scientific">Guillardia theta</name>
    <name type="common">Cryptophyte</name>
    <name type="synonym">Cryptomonas phi</name>
    <dbReference type="NCBI Taxonomy" id="55529"/>
    <lineage>
        <taxon>Eukaryota</taxon>
        <taxon>Cryptophyceae</taxon>
        <taxon>Pyrenomonadales</taxon>
        <taxon>Geminigeraceae</taxon>
        <taxon>Guillardia</taxon>
    </lineage>
</organism>
<sequence>MAMKDALQLAVLVALFAVTTHIMKSTDKGSDVLGLCRRLLMRMMVPSSASVVVVSDRSRQTQPDEVRQASEFDGMEEKVLKCEDEIPAYSSVTTNGIRIFAESFYHGFFDDEHWWIYRIEFKNVGSQRVQLLSRHWVFVDSNGKTTEVKGPGARGLTPKLSPGKVFKYESRTPILTRQGSMYGSFQFQVIRHETGVEPSNPIMFNAFVGRLALSQENEIVKVPCGKIAGGNMVPLTSVWITDKVIVGVTSYFLEEMALDVGKRKMFRFCLDVQINNGQEESMWLKHVRWRIHYLNGTVSVLDRNGIFAKGKGQTSPEQYQLASAETVLYEDIMDLEHANAFVTGEIFSQAASSEVEEKDGKRGGRVEGMGKQDKTINLRIAPLALNAEGEPIEDKSGRFKIGSSG</sequence>
<reference evidence="3" key="1">
    <citation type="submission" date="2021-01" db="EMBL/GenBank/DDBJ databases">
        <authorList>
            <person name="Corre E."/>
            <person name="Pelletier E."/>
            <person name="Niang G."/>
            <person name="Scheremetjew M."/>
            <person name="Finn R."/>
            <person name="Kale V."/>
            <person name="Holt S."/>
            <person name="Cochrane G."/>
            <person name="Meng A."/>
            <person name="Brown T."/>
            <person name="Cohen L."/>
        </authorList>
    </citation>
    <scope>NUCLEOTIDE SEQUENCE</scope>
    <source>
        <strain evidence="3">CCMP 2712</strain>
    </source>
</reference>
<dbReference type="PROSITE" id="PS51087">
    <property type="entry name" value="APAG"/>
    <property type="match status" value="2"/>
</dbReference>
<dbReference type="GO" id="GO:0070987">
    <property type="term" value="P:error-free translesion synthesis"/>
    <property type="evidence" value="ECO:0007669"/>
    <property type="project" value="TreeGrafter"/>
</dbReference>
<feature type="signal peptide" evidence="1">
    <location>
        <begin position="1"/>
        <end position="21"/>
    </location>
</feature>
<dbReference type="AlphaFoldDB" id="A0A7S4KME7"/>
<keyword evidence="1" id="KW-0732">Signal</keyword>
<proteinExistence type="predicted"/>
<dbReference type="Pfam" id="PF04379">
    <property type="entry name" value="DUF525"/>
    <property type="match status" value="1"/>
</dbReference>
<protein>
    <recommendedName>
        <fullName evidence="2">ApaG domain-containing protein</fullName>
    </recommendedName>
</protein>
<dbReference type="Gene3D" id="2.60.40.1470">
    <property type="entry name" value="ApaG domain"/>
    <property type="match status" value="2"/>
</dbReference>
<dbReference type="PANTHER" id="PTHR14289">
    <property type="entry name" value="F-BOX ONLY PROTEIN 3"/>
    <property type="match status" value="1"/>
</dbReference>
<feature type="domain" description="ApaG" evidence="2">
    <location>
        <begin position="238"/>
        <end position="392"/>
    </location>
</feature>
<feature type="domain" description="ApaG" evidence="2">
    <location>
        <begin position="91"/>
        <end position="220"/>
    </location>
</feature>
<dbReference type="SUPFAM" id="SSF110069">
    <property type="entry name" value="ApaG-like"/>
    <property type="match status" value="1"/>
</dbReference>
<evidence type="ECO:0000256" key="1">
    <source>
        <dbReference type="SAM" id="SignalP"/>
    </source>
</evidence>
<accession>A0A7S4KME7</accession>
<evidence type="ECO:0000313" key="3">
    <source>
        <dbReference type="EMBL" id="CAE2299623.1"/>
    </source>
</evidence>
<dbReference type="PANTHER" id="PTHR14289:SF16">
    <property type="entry name" value="POLYMERASE DELTA-INTERACTING PROTEIN 2"/>
    <property type="match status" value="1"/>
</dbReference>
<gene>
    <name evidence="3" type="ORF">GTHE00462_LOCUS15202</name>
</gene>
<dbReference type="GO" id="GO:0042645">
    <property type="term" value="C:mitochondrial nucleoid"/>
    <property type="evidence" value="ECO:0007669"/>
    <property type="project" value="TreeGrafter"/>
</dbReference>
<dbReference type="EMBL" id="HBKN01019268">
    <property type="protein sequence ID" value="CAE2299623.1"/>
    <property type="molecule type" value="Transcribed_RNA"/>
</dbReference>
<feature type="chain" id="PRO_5031386530" description="ApaG domain-containing protein" evidence="1">
    <location>
        <begin position="22"/>
        <end position="405"/>
    </location>
</feature>
<name>A0A7S4KME7_GUITH</name>